<protein>
    <recommendedName>
        <fullName evidence="7">3-phosphoshikimate 1-carboxyvinyltransferase</fullName>
        <ecNumber evidence="7">2.5.1.19</ecNumber>
    </recommendedName>
    <alternativeName>
        <fullName evidence="7">5-enolpyruvylshikimate-3-phosphate synthase</fullName>
        <shortName evidence="7">EPSP synthase</shortName>
        <shortName evidence="7">EPSPS</shortName>
    </alternativeName>
</protein>
<evidence type="ECO:0000256" key="5">
    <source>
        <dbReference type="ARBA" id="ARBA00023141"/>
    </source>
</evidence>
<feature type="binding site" evidence="7">
    <location>
        <position position="48"/>
    </location>
    <ligand>
        <name>3-phosphoshikimate</name>
        <dbReference type="ChEBI" id="CHEBI:145989"/>
    </ligand>
</feature>
<feature type="binding site" evidence="7">
    <location>
        <position position="194"/>
    </location>
    <ligand>
        <name>3-phosphoshikimate</name>
        <dbReference type="ChEBI" id="CHEBI:145989"/>
    </ligand>
</feature>
<keyword evidence="7" id="KW-0963">Cytoplasm</keyword>
<sequence length="458" mass="48908">MEAQQSPLQSPDLEARSPWSTHAGVPFVQVGPVPAAINGTIRLPGSKSLTNRALLIAAMAKGTSRIEGILRSDDSYWCLDALARLGIKVSLHGDTAEIEGCGGSWPVPSGELYVGAAGTVARFLPAMLAAGNGTWTVTGSKRMSKRPLAPLLDVLSGLGATITYKHAGQGLPLELEARGLQGGSAVLPASASSQFMSGLLMAASYAREPLSIRMDGSTVQPGYVQLTLDMMGDFGIFPVMADQGRTLHVPTGVYQGCTLRLEPDVSTCCYFWALAALTGGCVRTPHINAFRSRQPDMEMLDILERMGCTVLRGADYVEVQGAQRLKGGFTVSMHRWSDQTLTLAALAPFADGPITLTDAAHIRHHECDRISAICSELRKLVIQVDERPDGLTVYPGQPKPALVDPHDDHRMAMSLSLLAVKAEGIRIADPGCVSKTCPDYFERLAQLGVPVQFTSEGE</sequence>
<dbReference type="Proteomes" id="UP001469365">
    <property type="component" value="Unassembled WGS sequence"/>
</dbReference>
<dbReference type="PIRSF" id="PIRSF000505">
    <property type="entry name" value="EPSPS"/>
    <property type="match status" value="1"/>
</dbReference>
<dbReference type="InterPro" id="IPR013792">
    <property type="entry name" value="RNA3'P_cycl/enolpyr_Trfase_a/b"/>
</dbReference>
<accession>A0ABU9DJP4</accession>
<feature type="binding site" evidence="7">
    <location>
        <position position="410"/>
    </location>
    <ligand>
        <name>phosphoenolpyruvate</name>
        <dbReference type="ChEBI" id="CHEBI:58702"/>
    </ligand>
</feature>
<dbReference type="InterPro" id="IPR001986">
    <property type="entry name" value="Enolpyruvate_Tfrase_dom"/>
</dbReference>
<dbReference type="PANTHER" id="PTHR21090">
    <property type="entry name" value="AROM/DEHYDROQUINATE SYNTHASE"/>
    <property type="match status" value="1"/>
</dbReference>
<evidence type="ECO:0000256" key="3">
    <source>
        <dbReference type="ARBA" id="ARBA00022605"/>
    </source>
</evidence>
<reference evidence="9 10" key="1">
    <citation type="submission" date="2024-04" db="EMBL/GenBank/DDBJ databases">
        <title>draft genome sequnece of Paenibacillus filicis.</title>
        <authorList>
            <person name="Kim D.-U."/>
        </authorList>
    </citation>
    <scope>NUCLEOTIDE SEQUENCE [LARGE SCALE GENOMIC DNA]</scope>
    <source>
        <strain evidence="9 10">KACC14197</strain>
    </source>
</reference>
<dbReference type="RefSeq" id="WP_341415027.1">
    <property type="nucleotide sequence ID" value="NZ_JBBPCC010000004.1"/>
</dbReference>
<feature type="binding site" evidence="7">
    <location>
        <position position="435"/>
    </location>
    <ligand>
        <name>phosphoenolpyruvate</name>
        <dbReference type="ChEBI" id="CHEBI:58702"/>
    </ligand>
</feature>
<proteinExistence type="inferred from homology"/>
<comment type="subunit">
    <text evidence="7">Monomer.</text>
</comment>
<evidence type="ECO:0000259" key="8">
    <source>
        <dbReference type="Pfam" id="PF00275"/>
    </source>
</evidence>
<evidence type="ECO:0000313" key="10">
    <source>
        <dbReference type="Proteomes" id="UP001469365"/>
    </source>
</evidence>
<comment type="pathway">
    <text evidence="1 7">Metabolic intermediate biosynthesis; chorismate biosynthesis; chorismate from D-erythrose 4-phosphate and phosphoenolpyruvate: step 6/7.</text>
</comment>
<comment type="caution">
    <text evidence="7">Lacks conserved residue(s) required for the propagation of feature annotation.</text>
</comment>
<evidence type="ECO:0000313" key="9">
    <source>
        <dbReference type="EMBL" id="MEK8127963.1"/>
    </source>
</evidence>
<comment type="function">
    <text evidence="7">Catalyzes the transfer of the enolpyruvyl moiety of phosphoenolpyruvate (PEP) to the 5-hydroxyl of shikimate-3-phosphate (S3P) to produce enolpyruvyl shikimate-3-phosphate and inorganic phosphate.</text>
</comment>
<feature type="binding site" evidence="7">
    <location>
        <position position="338"/>
    </location>
    <ligand>
        <name>3-phosphoshikimate</name>
        <dbReference type="ChEBI" id="CHEBI:145989"/>
    </ligand>
</feature>
<dbReference type="SUPFAM" id="SSF55205">
    <property type="entry name" value="EPT/RTPC-like"/>
    <property type="match status" value="1"/>
</dbReference>
<keyword evidence="10" id="KW-1185">Reference proteome</keyword>
<gene>
    <name evidence="7 9" type="primary">aroA</name>
    <name evidence="9" type="ORF">WMW72_08630</name>
</gene>
<feature type="binding site" evidence="7">
    <location>
        <position position="369"/>
    </location>
    <ligand>
        <name>phosphoenolpyruvate</name>
        <dbReference type="ChEBI" id="CHEBI:58702"/>
    </ligand>
</feature>
<dbReference type="PANTHER" id="PTHR21090:SF5">
    <property type="entry name" value="PENTAFUNCTIONAL AROM POLYPEPTIDE"/>
    <property type="match status" value="1"/>
</dbReference>
<dbReference type="CDD" id="cd01556">
    <property type="entry name" value="EPSP_synthase"/>
    <property type="match status" value="1"/>
</dbReference>
<dbReference type="NCBIfam" id="TIGR01356">
    <property type="entry name" value="aroA"/>
    <property type="match status" value="1"/>
</dbReference>
<keyword evidence="3 7" id="KW-0028">Amino-acid biosynthesis</keyword>
<feature type="binding site" evidence="7">
    <location>
        <position position="118"/>
    </location>
    <ligand>
        <name>phosphoenolpyruvate</name>
        <dbReference type="ChEBI" id="CHEBI:58702"/>
    </ligand>
</feature>
<feature type="binding site" evidence="7">
    <location>
        <position position="47"/>
    </location>
    <ligand>
        <name>3-phosphoshikimate</name>
        <dbReference type="ChEBI" id="CHEBI:145989"/>
    </ligand>
</feature>
<dbReference type="EC" id="2.5.1.19" evidence="7"/>
<comment type="caution">
    <text evidence="9">The sequence shown here is derived from an EMBL/GenBank/DDBJ whole genome shotgun (WGS) entry which is preliminary data.</text>
</comment>
<evidence type="ECO:0000256" key="7">
    <source>
        <dbReference type="HAMAP-Rule" id="MF_00210"/>
    </source>
</evidence>
<evidence type="ECO:0000256" key="2">
    <source>
        <dbReference type="ARBA" id="ARBA00009948"/>
    </source>
</evidence>
<feature type="binding site" evidence="7">
    <location>
        <position position="52"/>
    </location>
    <ligand>
        <name>3-phosphoshikimate</name>
        <dbReference type="ChEBI" id="CHEBI:145989"/>
    </ligand>
</feature>
<dbReference type="HAMAP" id="MF_00210">
    <property type="entry name" value="EPSP_synth"/>
    <property type="match status" value="1"/>
</dbReference>
<dbReference type="GO" id="GO:0003866">
    <property type="term" value="F:3-phosphoshikimate 1-carboxyvinyltransferase activity"/>
    <property type="evidence" value="ECO:0007669"/>
    <property type="project" value="UniProtKB-EC"/>
</dbReference>
<comment type="subcellular location">
    <subcellularLocation>
        <location evidence="7">Cytoplasm</location>
    </subcellularLocation>
</comment>
<feature type="domain" description="Enolpyruvate transferase" evidence="8">
    <location>
        <begin position="35"/>
        <end position="444"/>
    </location>
</feature>
<feature type="binding site" evidence="7">
    <location>
        <position position="194"/>
    </location>
    <ligand>
        <name>phosphoenolpyruvate</name>
        <dbReference type="ChEBI" id="CHEBI:58702"/>
    </ligand>
</feature>
<comment type="similarity">
    <text evidence="2 7">Belongs to the EPSP synthase family.</text>
</comment>
<keyword evidence="4 7" id="KW-0808">Transferase</keyword>
<feature type="binding site" evidence="7">
    <location>
        <position position="146"/>
    </location>
    <ligand>
        <name>phosphoenolpyruvate</name>
        <dbReference type="ChEBI" id="CHEBI:58702"/>
    </ligand>
</feature>
<keyword evidence="5 7" id="KW-0057">Aromatic amino acid biosynthesis</keyword>
<feature type="binding site" evidence="7">
    <location>
        <position position="192"/>
    </location>
    <ligand>
        <name>3-phosphoshikimate</name>
        <dbReference type="ChEBI" id="CHEBI:145989"/>
    </ligand>
</feature>
<feature type="binding site" evidence="7">
    <location>
        <position position="47"/>
    </location>
    <ligand>
        <name>phosphoenolpyruvate</name>
        <dbReference type="ChEBI" id="CHEBI:58702"/>
    </ligand>
</feature>
<dbReference type="InterPro" id="IPR036968">
    <property type="entry name" value="Enolpyruvate_Tfrase_sf"/>
</dbReference>
<dbReference type="Gene3D" id="3.65.10.10">
    <property type="entry name" value="Enolpyruvate transferase domain"/>
    <property type="match status" value="2"/>
</dbReference>
<evidence type="ECO:0000256" key="4">
    <source>
        <dbReference type="ARBA" id="ARBA00022679"/>
    </source>
</evidence>
<feature type="active site" description="Proton acceptor" evidence="7">
    <location>
        <position position="338"/>
    </location>
</feature>
<evidence type="ECO:0000256" key="6">
    <source>
        <dbReference type="ARBA" id="ARBA00044633"/>
    </source>
</evidence>
<name>A0ABU9DJP4_9BACL</name>
<organism evidence="9 10">
    <name type="scientific">Paenibacillus filicis</name>
    <dbReference type="NCBI Taxonomy" id="669464"/>
    <lineage>
        <taxon>Bacteria</taxon>
        <taxon>Bacillati</taxon>
        <taxon>Bacillota</taxon>
        <taxon>Bacilli</taxon>
        <taxon>Bacillales</taxon>
        <taxon>Paenibacillaceae</taxon>
        <taxon>Paenibacillus</taxon>
    </lineage>
</organism>
<dbReference type="InterPro" id="IPR006264">
    <property type="entry name" value="EPSP_synthase"/>
</dbReference>
<dbReference type="EMBL" id="JBBPCC010000004">
    <property type="protein sequence ID" value="MEK8127963.1"/>
    <property type="molecule type" value="Genomic_DNA"/>
</dbReference>
<evidence type="ECO:0000256" key="1">
    <source>
        <dbReference type="ARBA" id="ARBA00004811"/>
    </source>
</evidence>
<feature type="binding site" evidence="7">
    <location>
        <position position="193"/>
    </location>
    <ligand>
        <name>3-phosphoshikimate</name>
        <dbReference type="ChEBI" id="CHEBI:145989"/>
    </ligand>
</feature>
<feature type="binding site" evidence="7">
    <location>
        <position position="365"/>
    </location>
    <ligand>
        <name>3-phosphoshikimate</name>
        <dbReference type="ChEBI" id="CHEBI:145989"/>
    </ligand>
</feature>
<comment type="catalytic activity">
    <reaction evidence="6">
        <text>3-phosphoshikimate + phosphoenolpyruvate = 5-O-(1-carboxyvinyl)-3-phosphoshikimate + phosphate</text>
        <dbReference type="Rhea" id="RHEA:21256"/>
        <dbReference type="ChEBI" id="CHEBI:43474"/>
        <dbReference type="ChEBI" id="CHEBI:57701"/>
        <dbReference type="ChEBI" id="CHEBI:58702"/>
        <dbReference type="ChEBI" id="CHEBI:145989"/>
        <dbReference type="EC" id="2.5.1.19"/>
    </reaction>
    <physiologicalReaction direction="left-to-right" evidence="6">
        <dbReference type="Rhea" id="RHEA:21257"/>
    </physiologicalReaction>
</comment>
<dbReference type="Pfam" id="PF00275">
    <property type="entry name" value="EPSP_synthase"/>
    <property type="match status" value="1"/>
</dbReference>